<evidence type="ECO:0000256" key="3">
    <source>
        <dbReference type="ARBA" id="ARBA00004763"/>
    </source>
</evidence>
<gene>
    <name evidence="12" type="ORF">FB555_001900</name>
</gene>
<comment type="caution">
    <text evidence="12">The sequence shown here is derived from an EMBL/GenBank/DDBJ whole genome shotgun (WGS) entry which is preliminary data.</text>
</comment>
<evidence type="ECO:0000256" key="6">
    <source>
        <dbReference type="ARBA" id="ARBA00022679"/>
    </source>
</evidence>
<dbReference type="GO" id="GO:0004156">
    <property type="term" value="F:dihydropteroate synthase activity"/>
    <property type="evidence" value="ECO:0007669"/>
    <property type="project" value="UniProtKB-EC"/>
</dbReference>
<comment type="similarity">
    <text evidence="4 10">Belongs to the DHPS family.</text>
</comment>
<keyword evidence="13" id="KW-1185">Reference proteome</keyword>
<evidence type="ECO:0000313" key="12">
    <source>
        <dbReference type="EMBL" id="MBA8829784.1"/>
    </source>
</evidence>
<dbReference type="GO" id="GO:0046872">
    <property type="term" value="F:metal ion binding"/>
    <property type="evidence" value="ECO:0007669"/>
    <property type="project" value="UniProtKB-KW"/>
</dbReference>
<dbReference type="PROSITE" id="PS50972">
    <property type="entry name" value="PTERIN_BINDING"/>
    <property type="match status" value="1"/>
</dbReference>
<dbReference type="GO" id="GO:0046656">
    <property type="term" value="P:folic acid biosynthetic process"/>
    <property type="evidence" value="ECO:0007669"/>
    <property type="project" value="UniProtKB-KW"/>
</dbReference>
<evidence type="ECO:0000256" key="9">
    <source>
        <dbReference type="ARBA" id="ARBA00022909"/>
    </source>
</evidence>
<keyword evidence="8 10" id="KW-0460">Magnesium</keyword>
<dbReference type="NCBIfam" id="TIGR01496">
    <property type="entry name" value="DHPS"/>
    <property type="match status" value="1"/>
</dbReference>
<dbReference type="EC" id="2.5.1.15" evidence="5 10"/>
<dbReference type="Gene3D" id="3.20.20.20">
    <property type="entry name" value="Dihydropteroate synthase-like"/>
    <property type="match status" value="1"/>
</dbReference>
<proteinExistence type="inferred from homology"/>
<evidence type="ECO:0000256" key="4">
    <source>
        <dbReference type="ARBA" id="ARBA00009503"/>
    </source>
</evidence>
<evidence type="ECO:0000313" key="13">
    <source>
        <dbReference type="Proteomes" id="UP000524237"/>
    </source>
</evidence>
<evidence type="ECO:0000256" key="1">
    <source>
        <dbReference type="ARBA" id="ARBA00000012"/>
    </source>
</evidence>
<dbReference type="InterPro" id="IPR006390">
    <property type="entry name" value="DHP_synth_dom"/>
</dbReference>
<dbReference type="Proteomes" id="UP000524237">
    <property type="component" value="Unassembled WGS sequence"/>
</dbReference>
<sequence>MAKPAPRRTLIMGVLNVTPDSFSDGGEYLDTEAAIKRGMQLVEEGADIIDVGGESTRPGAARVTLEQEQLRVIPVIGALVRAGATVSVDTMNASTALQAVDFGAKYINDVSGGIADFFMARVVRESDAMFIASHWRGHSVEMDAQALYKDAPSDITRELGARVAALLADGVRPEQLVVDPGLGFAKNAEHNWQMLGRLGDLLALGYPLLVGASRKRFLSSLLPDDATMEDRDAATVAVSVLAAQAGAWGVRVHAVARTYAALRVLESWEHGAAFRAQGAGA</sequence>
<protein>
    <recommendedName>
        <fullName evidence="5 10">Dihydropteroate synthase</fullName>
        <shortName evidence="10">DHPS</shortName>
        <ecNumber evidence="5 10">2.5.1.15</ecNumber>
    </recommendedName>
    <alternativeName>
        <fullName evidence="10">Dihydropteroate pyrophosphorylase</fullName>
    </alternativeName>
</protein>
<dbReference type="SUPFAM" id="SSF51717">
    <property type="entry name" value="Dihydropteroate synthetase-like"/>
    <property type="match status" value="1"/>
</dbReference>
<evidence type="ECO:0000256" key="8">
    <source>
        <dbReference type="ARBA" id="ARBA00022842"/>
    </source>
</evidence>
<keyword evidence="9 10" id="KW-0289">Folate biosynthesis</keyword>
<dbReference type="Pfam" id="PF00809">
    <property type="entry name" value="Pterin_bind"/>
    <property type="match status" value="1"/>
</dbReference>
<dbReference type="PROSITE" id="PS00793">
    <property type="entry name" value="DHPS_2"/>
    <property type="match status" value="1"/>
</dbReference>
<keyword evidence="7 10" id="KW-0479">Metal-binding</keyword>
<dbReference type="PANTHER" id="PTHR20941:SF1">
    <property type="entry name" value="FOLIC ACID SYNTHESIS PROTEIN FOL1"/>
    <property type="match status" value="1"/>
</dbReference>
<comment type="pathway">
    <text evidence="3 10">Cofactor biosynthesis; tetrahydrofolate biosynthesis; 7,8-dihydrofolate from 2-amino-4-hydroxy-6-hydroxymethyl-7,8-dihydropteridine diphosphate and 4-aminobenzoate: step 1/2.</text>
</comment>
<dbReference type="AlphaFoldDB" id="A0A7W3JV34"/>
<dbReference type="GO" id="GO:0005829">
    <property type="term" value="C:cytosol"/>
    <property type="evidence" value="ECO:0007669"/>
    <property type="project" value="TreeGrafter"/>
</dbReference>
<evidence type="ECO:0000256" key="7">
    <source>
        <dbReference type="ARBA" id="ARBA00022723"/>
    </source>
</evidence>
<dbReference type="InterPro" id="IPR045031">
    <property type="entry name" value="DHP_synth-like"/>
</dbReference>
<dbReference type="InterPro" id="IPR011005">
    <property type="entry name" value="Dihydropteroate_synth-like_sf"/>
</dbReference>
<dbReference type="PROSITE" id="PS00792">
    <property type="entry name" value="DHPS_1"/>
    <property type="match status" value="1"/>
</dbReference>
<evidence type="ECO:0000256" key="5">
    <source>
        <dbReference type="ARBA" id="ARBA00012458"/>
    </source>
</evidence>
<keyword evidence="6 10" id="KW-0808">Transferase</keyword>
<name>A0A7W3JV34_9MICO</name>
<dbReference type="InterPro" id="IPR000489">
    <property type="entry name" value="Pterin-binding_dom"/>
</dbReference>
<comment type="catalytic activity">
    <reaction evidence="1">
        <text>(7,8-dihydropterin-6-yl)methyl diphosphate + 4-aminobenzoate = 7,8-dihydropteroate + diphosphate</text>
        <dbReference type="Rhea" id="RHEA:19949"/>
        <dbReference type="ChEBI" id="CHEBI:17836"/>
        <dbReference type="ChEBI" id="CHEBI:17839"/>
        <dbReference type="ChEBI" id="CHEBI:33019"/>
        <dbReference type="ChEBI" id="CHEBI:72950"/>
        <dbReference type="EC" id="2.5.1.15"/>
    </reaction>
</comment>
<evidence type="ECO:0000256" key="2">
    <source>
        <dbReference type="ARBA" id="ARBA00001946"/>
    </source>
</evidence>
<dbReference type="PANTHER" id="PTHR20941">
    <property type="entry name" value="FOLATE SYNTHESIS PROTEINS"/>
    <property type="match status" value="1"/>
</dbReference>
<accession>A0A7W3JV34</accession>
<reference evidence="12 13" key="1">
    <citation type="submission" date="2020-07" db="EMBL/GenBank/DDBJ databases">
        <title>Sequencing the genomes of 1000 actinobacteria strains.</title>
        <authorList>
            <person name="Klenk H.-P."/>
        </authorList>
    </citation>
    <scope>NUCLEOTIDE SEQUENCE [LARGE SCALE GENOMIC DNA]</scope>
    <source>
        <strain evidence="12 13">DSM 23737</strain>
    </source>
</reference>
<comment type="function">
    <text evidence="10">Catalyzes the condensation of para-aminobenzoate (pABA) with 6-hydroxymethyl-7,8-dihydropterin diphosphate (DHPt-PP) to form 7,8-dihydropteroate (H2Pte), the immediate precursor of folate derivatives.</text>
</comment>
<organism evidence="12 13">
    <name type="scientific">Alpinimonas psychrophila</name>
    <dbReference type="NCBI Taxonomy" id="748908"/>
    <lineage>
        <taxon>Bacteria</taxon>
        <taxon>Bacillati</taxon>
        <taxon>Actinomycetota</taxon>
        <taxon>Actinomycetes</taxon>
        <taxon>Micrococcales</taxon>
        <taxon>Microbacteriaceae</taxon>
        <taxon>Alpinimonas</taxon>
    </lineage>
</organism>
<comment type="cofactor">
    <cofactor evidence="2 10">
        <name>Mg(2+)</name>
        <dbReference type="ChEBI" id="CHEBI:18420"/>
    </cofactor>
</comment>
<dbReference type="UniPathway" id="UPA00077">
    <property type="reaction ID" value="UER00156"/>
</dbReference>
<dbReference type="GO" id="GO:0046654">
    <property type="term" value="P:tetrahydrofolate biosynthetic process"/>
    <property type="evidence" value="ECO:0007669"/>
    <property type="project" value="UniProtKB-UniPathway"/>
</dbReference>
<feature type="domain" description="Pterin-binding" evidence="11">
    <location>
        <begin position="9"/>
        <end position="263"/>
    </location>
</feature>
<dbReference type="CDD" id="cd00739">
    <property type="entry name" value="DHPS"/>
    <property type="match status" value="1"/>
</dbReference>
<dbReference type="RefSeq" id="WP_343046446.1">
    <property type="nucleotide sequence ID" value="NZ_JACGWU010000007.1"/>
</dbReference>
<dbReference type="EMBL" id="JACGWU010000007">
    <property type="protein sequence ID" value="MBA8829784.1"/>
    <property type="molecule type" value="Genomic_DNA"/>
</dbReference>
<evidence type="ECO:0000259" key="11">
    <source>
        <dbReference type="PROSITE" id="PS50972"/>
    </source>
</evidence>
<evidence type="ECO:0000256" key="10">
    <source>
        <dbReference type="RuleBase" id="RU361205"/>
    </source>
</evidence>